<evidence type="ECO:0000313" key="2">
    <source>
        <dbReference type="EMBL" id="KFI70514.1"/>
    </source>
</evidence>
<feature type="compositionally biased region" description="Polar residues" evidence="1">
    <location>
        <begin position="178"/>
        <end position="188"/>
    </location>
</feature>
<name>A0A087BHL4_BIFLN</name>
<dbReference type="RefSeq" id="WP_032683682.1">
    <property type="nucleotide sequence ID" value="NZ_JGZA01000013.1"/>
</dbReference>
<dbReference type="EMBL" id="JGZA01000013">
    <property type="protein sequence ID" value="KFI70514.1"/>
    <property type="molecule type" value="Genomic_DNA"/>
</dbReference>
<proteinExistence type="predicted"/>
<feature type="compositionally biased region" description="Basic and acidic residues" evidence="1">
    <location>
        <begin position="142"/>
        <end position="170"/>
    </location>
</feature>
<accession>A0A087BHL4</accession>
<reference evidence="2 3" key="1">
    <citation type="submission" date="2014-03" db="EMBL/GenBank/DDBJ databases">
        <title>Genomics of Bifidobacteria.</title>
        <authorList>
            <person name="Ventura M."/>
            <person name="Milani C."/>
            <person name="Lugli G.A."/>
        </authorList>
    </citation>
    <scope>NUCLEOTIDE SEQUENCE [LARGE SCALE GENOMIC DNA]</scope>
    <source>
        <strain evidence="2 3">LMG 21814</strain>
    </source>
</reference>
<gene>
    <name evidence="2" type="ORF">BLSS_1810</name>
</gene>
<feature type="compositionally biased region" description="Basic and acidic residues" evidence="1">
    <location>
        <begin position="118"/>
        <end position="127"/>
    </location>
</feature>
<evidence type="ECO:0000313" key="3">
    <source>
        <dbReference type="Proteomes" id="UP000029024"/>
    </source>
</evidence>
<protein>
    <submittedName>
        <fullName evidence="2">Uncharacterized protein</fullName>
    </submittedName>
</protein>
<dbReference type="Proteomes" id="UP000029024">
    <property type="component" value="Unassembled WGS sequence"/>
</dbReference>
<comment type="caution">
    <text evidence="2">The sequence shown here is derived from an EMBL/GenBank/DDBJ whole genome shotgun (WGS) entry which is preliminary data.</text>
</comment>
<organism evidence="2 3">
    <name type="scientific">Bifidobacterium longum subsp. suis</name>
    <dbReference type="NCBI Taxonomy" id="1695"/>
    <lineage>
        <taxon>Bacteria</taxon>
        <taxon>Bacillati</taxon>
        <taxon>Actinomycetota</taxon>
        <taxon>Actinomycetes</taxon>
        <taxon>Bifidobacteriales</taxon>
        <taxon>Bifidobacteriaceae</taxon>
        <taxon>Bifidobacterium</taxon>
    </lineage>
</organism>
<feature type="region of interest" description="Disordered" evidence="1">
    <location>
        <begin position="97"/>
        <end position="225"/>
    </location>
</feature>
<evidence type="ECO:0000256" key="1">
    <source>
        <dbReference type="SAM" id="MobiDB-lite"/>
    </source>
</evidence>
<sequence>MTWTQIDDGLNFSPQTMPGTVSNAALGLWVRLCVHTAYQLRFPAFDGAFDLTVVRSLKGNARQVTELEAAGMLEPALAAGRWMVVEADTLMKFGGTSGSELKEKRAKAGHAGGVASGEARRSKREANASKQNEASASSKPRSKTEANHEANGEANHEAKPKQTSEAKRSNCFEANEATGPNLTIPSLTSPVAPSAPNAEPSPAVPGHAGTESGRATPASSLAEAEARVQADPFAFAWEQYPSHTGNREQASRLWQAITGDDPTVPHVEASQLLGAVIRYAQAVRQDGNRFTPSMRKWLENRQYVKWLASEPIRTEWGGITRQWLSQHAISLVPAGAWTDSVEQTFWAHVKTGEDPETVAQRLVNEINERSQAS</sequence>
<dbReference type="AlphaFoldDB" id="A0A087BHL4"/>
<feature type="compositionally biased region" description="Polar residues" evidence="1">
    <location>
        <begin position="128"/>
        <end position="139"/>
    </location>
</feature>
<feature type="compositionally biased region" description="Low complexity" evidence="1">
    <location>
        <begin position="189"/>
        <end position="205"/>
    </location>
</feature>